<dbReference type="EMBL" id="HG793137">
    <property type="protein sequence ID" value="CRL20711.1"/>
    <property type="molecule type" value="Genomic_DNA"/>
</dbReference>
<dbReference type="STRING" id="1429867.A0A0G4P311"/>
<sequence length="110" mass="12787">MIKLLSGKRLSDFRGKKDVLKLLGGDKPTALEGNGDEPKYTVAYWKKGLKEYSTYYLQAVGNKRTYDYRPGARSTEVTSHQRTWRTTYVAAEDDEAWRRDPNLFVYDLQE</sequence>
<keyword evidence="2" id="KW-1185">Reference proteome</keyword>
<evidence type="ECO:0000313" key="2">
    <source>
        <dbReference type="Proteomes" id="UP000053732"/>
    </source>
</evidence>
<organism evidence="1 2">
    <name type="scientific">Penicillium camemberti (strain FM 013)</name>
    <dbReference type="NCBI Taxonomy" id="1429867"/>
    <lineage>
        <taxon>Eukaryota</taxon>
        <taxon>Fungi</taxon>
        <taxon>Dikarya</taxon>
        <taxon>Ascomycota</taxon>
        <taxon>Pezizomycotina</taxon>
        <taxon>Eurotiomycetes</taxon>
        <taxon>Eurotiomycetidae</taxon>
        <taxon>Eurotiales</taxon>
        <taxon>Aspergillaceae</taxon>
        <taxon>Penicillium</taxon>
    </lineage>
</organism>
<dbReference type="AlphaFoldDB" id="A0A0G4P311"/>
<name>A0A0G4P311_PENC3</name>
<protein>
    <submittedName>
        <fullName evidence="1">Str. FM013</fullName>
    </submittedName>
</protein>
<dbReference type="Proteomes" id="UP000053732">
    <property type="component" value="Unassembled WGS sequence"/>
</dbReference>
<reference evidence="1 2" key="1">
    <citation type="journal article" date="2014" name="Nat. Commun.">
        <title>Multiple recent horizontal transfers of a large genomic region in cheese making fungi.</title>
        <authorList>
            <person name="Cheeseman K."/>
            <person name="Ropars J."/>
            <person name="Renault P."/>
            <person name="Dupont J."/>
            <person name="Gouzy J."/>
            <person name="Branca A."/>
            <person name="Abraham A.L."/>
            <person name="Ceppi M."/>
            <person name="Conseiller E."/>
            <person name="Debuchy R."/>
            <person name="Malagnac F."/>
            <person name="Goarin A."/>
            <person name="Silar P."/>
            <person name="Lacoste S."/>
            <person name="Sallet E."/>
            <person name="Bensimon A."/>
            <person name="Giraud T."/>
            <person name="Brygoo Y."/>
        </authorList>
    </citation>
    <scope>NUCLEOTIDE SEQUENCE [LARGE SCALE GENOMIC DNA]</scope>
    <source>
        <strain evidence="2">FM 013</strain>
    </source>
</reference>
<proteinExistence type="predicted"/>
<accession>A0A0G4P311</accession>
<gene>
    <name evidence="1" type="ORF">PCAMFM013_S004g000652</name>
</gene>
<evidence type="ECO:0000313" key="1">
    <source>
        <dbReference type="EMBL" id="CRL20711.1"/>
    </source>
</evidence>